<protein>
    <submittedName>
        <fullName evidence="2">Uncharacterized protein</fullName>
    </submittedName>
</protein>
<feature type="compositionally biased region" description="Basic and acidic residues" evidence="1">
    <location>
        <begin position="16"/>
        <end position="28"/>
    </location>
</feature>
<organism evidence="2 3">
    <name type="scientific">Rhizobium etli bv. mimosae str. IE4771</name>
    <dbReference type="NCBI Taxonomy" id="1432050"/>
    <lineage>
        <taxon>Bacteria</taxon>
        <taxon>Pseudomonadati</taxon>
        <taxon>Pseudomonadota</taxon>
        <taxon>Alphaproteobacteria</taxon>
        <taxon>Hyphomicrobiales</taxon>
        <taxon>Rhizobiaceae</taxon>
        <taxon>Rhizobium/Agrobacterium group</taxon>
        <taxon>Rhizobium</taxon>
    </lineage>
</organism>
<dbReference type="HOGENOM" id="CLU_3121878_0_0_5"/>
<dbReference type="EMBL" id="CP006986">
    <property type="protein sequence ID" value="AIC26547.1"/>
    <property type="molecule type" value="Genomic_DNA"/>
</dbReference>
<evidence type="ECO:0000256" key="1">
    <source>
        <dbReference type="SAM" id="MobiDB-lite"/>
    </source>
</evidence>
<proteinExistence type="predicted"/>
<accession>A0A060HY89</accession>
<name>A0A060HY89_RHIET</name>
<dbReference type="KEGG" id="rei:IE4771_CH01401"/>
<dbReference type="Proteomes" id="UP000027180">
    <property type="component" value="Chromosome"/>
</dbReference>
<sequence length="50" mass="5701">MRLAFPSIRRSVPNGRADRSRSAHEGRVRQRQSTATVAWHREDGSVEIRG</sequence>
<evidence type="ECO:0000313" key="3">
    <source>
        <dbReference type="Proteomes" id="UP000027180"/>
    </source>
</evidence>
<gene>
    <name evidence="2" type="ORF">IE4771_CH01401</name>
</gene>
<evidence type="ECO:0000313" key="2">
    <source>
        <dbReference type="EMBL" id="AIC26547.1"/>
    </source>
</evidence>
<reference evidence="2 3" key="1">
    <citation type="submission" date="2013-12" db="EMBL/GenBank/DDBJ databases">
        <title>Complete genome sequence of Rhizobium etli bv. mimosae IE4771.</title>
        <authorList>
            <person name="Bustos P."/>
            <person name="Santamaria R.I."/>
            <person name="Lozano L."/>
            <person name="Ormeno-Orrillo E."/>
            <person name="Rogel M.A."/>
            <person name="Romero D."/>
            <person name="Cevallos M.A."/>
            <person name="Martinez-Romero E."/>
            <person name="Gonzalez V."/>
        </authorList>
    </citation>
    <scope>NUCLEOTIDE SEQUENCE [LARGE SCALE GENOMIC DNA]</scope>
    <source>
        <strain evidence="2 3">IE4771</strain>
    </source>
</reference>
<feature type="region of interest" description="Disordered" evidence="1">
    <location>
        <begin position="1"/>
        <end position="50"/>
    </location>
</feature>
<feature type="compositionally biased region" description="Basic and acidic residues" evidence="1">
    <location>
        <begin position="39"/>
        <end position="50"/>
    </location>
</feature>
<dbReference type="AlphaFoldDB" id="A0A060HY89"/>